<gene>
    <name evidence="1" type="ORF">L3Q82_004999</name>
</gene>
<reference evidence="1" key="1">
    <citation type="submission" date="2022-04" db="EMBL/GenBank/DDBJ databases">
        <title>Jade perch genome.</title>
        <authorList>
            <person name="Chao B."/>
        </authorList>
    </citation>
    <scope>NUCLEOTIDE SEQUENCE</scope>
    <source>
        <strain evidence="1">CB-2022</strain>
    </source>
</reference>
<sequence>MEKYIRESLAARIIRPSKSPLGAGFFFVEKKDSSLHPCIDFRGLNNITIRKKYPLPLIDSALTPLQGATIFTKPDLRNAYHLVRIREGDEWKTILNTPLGHSEYLAMPFGLTNAPAVFQALINDVLRDFFNCFVFVDLGDILIFSRSLKEHQSHVPQVLQRLLENRLYIRKEKCEFYASQASFLGFIIERGQVQADLEKVRAVAEWPIPTSRKLLQSFLGFANFYRRFIRNYCQTAAPFTALTSPARPFQWGPEADRAFNQLKRLFTSAPVLAQPDPVAQFVVEVDASDVGVGATLSQRQGPDARLHPCAFFSWRLTLAETNYDVGHRELLAIKLALEEWRHWLEGASMPFVMWTDHKNLSYVQTATRLNPCQAQKEGSVDLGTQSQGISANYEWPLKAAALKNKANIRGLHASLPRNCITWETSAKETLRHFWRMEVGAEQGRAQGNGRSDAAVREPRSSPCTSLKIMQAFHNDEMFLVALSFAYFAKALSGSYMKSTITQLERRFDIPSYLIGVIDGSFEIGNLLVIAFVSYFGAKLHRPKIIAVGCVLMSIGTFIIALPHFIIGRYEFETSVRWVVNSTLNPSPCPVGSPPELTQDGKLPEVPATSCEGESNLSMWIYVLLGNVLRGIGETPVQPLGISYIDDFATEENAALYVGCVQTISVVGPVFGYLLGSLCAKIYVDIGFVKMETITITPADARWVGAWWLGYLIAGVITLLSAIPFWFLPRSLPISGPRGPEKCTPEQTGFIKDSPLLKHKYPADDNTTFVEMAKDSCPFADFIPTLRTLLGHPVYLIYLCVTIIQLNSLIGMVTYKPKYIEQHFRQSASKANFLMGVINIPAVALGMFSGGLLMKRLKLNIMGAARFAFGTSLIGYILSLFFFAMSCENAKVAGVTLSYNNIDTISYDKHSVFTPCNSDCFCSASEWDPVCGENGITYVSPCLAGCTGSAGSGKNTVFSNCSCVGTAGNLTASTGQCLHKDDCDRMFPYFLALSVITSFIISLGGTPGYMLLIRCIKPQLKSLGLGFHALATRTLAGIPAPIYFGAIIDTTCLKWGQKRCGGIGACRIYNTTAYRIAYLGLTLSLRTISFIICIPGFILLNRQLKKEERNALHGALANGGTELEALRKEEFTWVDYW</sequence>
<evidence type="ECO:0000313" key="2">
    <source>
        <dbReference type="Proteomes" id="UP000831701"/>
    </source>
</evidence>
<comment type="caution">
    <text evidence="1">The sequence shown here is derived from an EMBL/GenBank/DDBJ whole genome shotgun (WGS) entry which is preliminary data.</text>
</comment>
<keyword evidence="2" id="KW-1185">Reference proteome</keyword>
<accession>A0ACB8VDR4</accession>
<name>A0ACB8VDR4_9TELE</name>
<protein>
    <submittedName>
        <fullName evidence="1">Uncharacterized protein</fullName>
    </submittedName>
</protein>
<proteinExistence type="predicted"/>
<evidence type="ECO:0000313" key="1">
    <source>
        <dbReference type="EMBL" id="KAI3353771.1"/>
    </source>
</evidence>
<dbReference type="EMBL" id="CM041552">
    <property type="protein sequence ID" value="KAI3353771.1"/>
    <property type="molecule type" value="Genomic_DNA"/>
</dbReference>
<organism evidence="1 2">
    <name type="scientific">Scortum barcoo</name>
    <name type="common">barcoo grunter</name>
    <dbReference type="NCBI Taxonomy" id="214431"/>
    <lineage>
        <taxon>Eukaryota</taxon>
        <taxon>Metazoa</taxon>
        <taxon>Chordata</taxon>
        <taxon>Craniata</taxon>
        <taxon>Vertebrata</taxon>
        <taxon>Euteleostomi</taxon>
        <taxon>Actinopterygii</taxon>
        <taxon>Neopterygii</taxon>
        <taxon>Teleostei</taxon>
        <taxon>Neoteleostei</taxon>
        <taxon>Acanthomorphata</taxon>
        <taxon>Eupercaria</taxon>
        <taxon>Centrarchiformes</taxon>
        <taxon>Terapontoidei</taxon>
        <taxon>Terapontidae</taxon>
        <taxon>Scortum</taxon>
    </lineage>
</organism>
<dbReference type="Proteomes" id="UP000831701">
    <property type="component" value="Chromosome 22"/>
</dbReference>